<feature type="chain" id="PRO_5039243849" evidence="1">
    <location>
        <begin position="22"/>
        <end position="326"/>
    </location>
</feature>
<protein>
    <submittedName>
        <fullName evidence="2">Type IX secretion system membrane protein PorP/SprF</fullName>
    </submittedName>
</protein>
<dbReference type="Pfam" id="PF11751">
    <property type="entry name" value="PorP_SprF"/>
    <property type="match status" value="1"/>
</dbReference>
<feature type="signal peptide" evidence="1">
    <location>
        <begin position="1"/>
        <end position="21"/>
    </location>
</feature>
<dbReference type="AlphaFoldDB" id="A0A9D9H9P8"/>
<keyword evidence="1" id="KW-0732">Signal</keyword>
<dbReference type="EMBL" id="JADIMR010000013">
    <property type="protein sequence ID" value="MBO8446310.1"/>
    <property type="molecule type" value="Genomic_DNA"/>
</dbReference>
<gene>
    <name evidence="2" type="ORF">IAC32_00990</name>
</gene>
<dbReference type="NCBIfam" id="TIGR03519">
    <property type="entry name" value="T9SS_PorP_fam"/>
    <property type="match status" value="1"/>
</dbReference>
<accession>A0A9D9H9P8</accession>
<organism evidence="2 3">
    <name type="scientific">Candidatus Enterocola intestinipullorum</name>
    <dbReference type="NCBI Taxonomy" id="2840783"/>
    <lineage>
        <taxon>Bacteria</taxon>
        <taxon>Pseudomonadati</taxon>
        <taxon>Bacteroidota</taxon>
        <taxon>Bacteroidia</taxon>
        <taxon>Bacteroidales</taxon>
        <taxon>Candidatus Enterocola</taxon>
    </lineage>
</organism>
<evidence type="ECO:0000256" key="1">
    <source>
        <dbReference type="SAM" id="SignalP"/>
    </source>
</evidence>
<evidence type="ECO:0000313" key="2">
    <source>
        <dbReference type="EMBL" id="MBO8446310.1"/>
    </source>
</evidence>
<sequence length="326" mass="37457">MKKLLLLFGAMLVLSTAKVSAQEELIYSQYHFNYYLVNPALAGAEPCHHFMISNRAQWVGMADAPMTQLLTYRGRVWRNVGIGAYLYNDRNGYSNQAGGQVTFAYHIPLSNGRRYTQKVSYDRQLSFGVSFKMKYFYINNDLFVEDPSAGSDNAFANTSGWQPNMNVGMYYKSYGGFLGLSFTNLIPVTADIYGDKEMPAPLTWFLFGGYTFDLGPRKDKYIEPMAMIKMNQYWETNLDINLKFGQEVSDMWGYWVQLSYRHGFNKDLDRNNFQSMVLMPMCGFRIKGFNIGYAFSLDLNNMVTQNGGTHEIMLGYSFCYTKPFCR</sequence>
<evidence type="ECO:0000313" key="3">
    <source>
        <dbReference type="Proteomes" id="UP000823637"/>
    </source>
</evidence>
<name>A0A9D9H9P8_9BACT</name>
<reference evidence="2" key="2">
    <citation type="journal article" date="2021" name="PeerJ">
        <title>Extensive microbial diversity within the chicken gut microbiome revealed by metagenomics and culture.</title>
        <authorList>
            <person name="Gilroy R."/>
            <person name="Ravi A."/>
            <person name="Getino M."/>
            <person name="Pursley I."/>
            <person name="Horton D.L."/>
            <person name="Alikhan N.F."/>
            <person name="Baker D."/>
            <person name="Gharbi K."/>
            <person name="Hall N."/>
            <person name="Watson M."/>
            <person name="Adriaenssens E.M."/>
            <person name="Foster-Nyarko E."/>
            <person name="Jarju S."/>
            <person name="Secka A."/>
            <person name="Antonio M."/>
            <person name="Oren A."/>
            <person name="Chaudhuri R.R."/>
            <person name="La Ragione R."/>
            <person name="Hildebrand F."/>
            <person name="Pallen M.J."/>
        </authorList>
    </citation>
    <scope>NUCLEOTIDE SEQUENCE</scope>
    <source>
        <strain evidence="2">D3-1215</strain>
    </source>
</reference>
<proteinExistence type="predicted"/>
<dbReference type="InterPro" id="IPR019861">
    <property type="entry name" value="PorP/SprF_Bacteroidetes"/>
</dbReference>
<dbReference type="Proteomes" id="UP000823637">
    <property type="component" value="Unassembled WGS sequence"/>
</dbReference>
<reference evidence="2" key="1">
    <citation type="submission" date="2020-10" db="EMBL/GenBank/DDBJ databases">
        <authorList>
            <person name="Gilroy R."/>
        </authorList>
    </citation>
    <scope>NUCLEOTIDE SEQUENCE</scope>
    <source>
        <strain evidence="2">D3-1215</strain>
    </source>
</reference>
<comment type="caution">
    <text evidence="2">The sequence shown here is derived from an EMBL/GenBank/DDBJ whole genome shotgun (WGS) entry which is preliminary data.</text>
</comment>